<gene>
    <name evidence="10" type="ORF">MCOR_14877</name>
</gene>
<evidence type="ECO:0000256" key="1">
    <source>
        <dbReference type="ARBA" id="ARBA00004141"/>
    </source>
</evidence>
<dbReference type="OrthoDB" id="6510177at2759"/>
<feature type="transmembrane region" description="Helical" evidence="8">
    <location>
        <begin position="394"/>
        <end position="416"/>
    </location>
</feature>
<evidence type="ECO:0000259" key="9">
    <source>
        <dbReference type="PROSITE" id="PS50156"/>
    </source>
</evidence>
<dbReference type="InterPro" id="IPR003392">
    <property type="entry name" value="PTHD_SSD"/>
</dbReference>
<dbReference type="AlphaFoldDB" id="A0A6J8B478"/>
<feature type="domain" description="SSD" evidence="9">
    <location>
        <begin position="262"/>
        <end position="419"/>
    </location>
</feature>
<keyword evidence="3 8" id="KW-0812">Transmembrane</keyword>
<dbReference type="InterPro" id="IPR000731">
    <property type="entry name" value="SSD"/>
</dbReference>
<evidence type="ECO:0000256" key="8">
    <source>
        <dbReference type="SAM" id="Phobius"/>
    </source>
</evidence>
<feature type="transmembrane region" description="Helical" evidence="8">
    <location>
        <begin position="780"/>
        <end position="798"/>
    </location>
</feature>
<evidence type="ECO:0000256" key="6">
    <source>
        <dbReference type="ARBA" id="ARBA00023180"/>
    </source>
</evidence>
<feature type="transmembrane region" description="Helical" evidence="8">
    <location>
        <begin position="684"/>
        <end position="701"/>
    </location>
</feature>
<dbReference type="Gene3D" id="1.20.1640.10">
    <property type="entry name" value="Multidrug efflux transporter AcrB transmembrane domain"/>
    <property type="match status" value="2"/>
</dbReference>
<evidence type="ECO:0000256" key="4">
    <source>
        <dbReference type="ARBA" id="ARBA00022989"/>
    </source>
</evidence>
<evidence type="ECO:0000313" key="11">
    <source>
        <dbReference type="Proteomes" id="UP000507470"/>
    </source>
</evidence>
<name>A0A6J8B478_MYTCO</name>
<dbReference type="Proteomes" id="UP000507470">
    <property type="component" value="Unassembled WGS sequence"/>
</dbReference>
<dbReference type="GO" id="GO:0022857">
    <property type="term" value="F:transmembrane transporter activity"/>
    <property type="evidence" value="ECO:0007669"/>
    <property type="project" value="InterPro"/>
</dbReference>
<feature type="transmembrane region" description="Helical" evidence="8">
    <location>
        <begin position="810"/>
        <end position="837"/>
    </location>
</feature>
<dbReference type="Pfam" id="PF02460">
    <property type="entry name" value="Patched"/>
    <property type="match status" value="1"/>
</dbReference>
<keyword evidence="5 8" id="KW-0472">Membrane</keyword>
<dbReference type="PRINTS" id="PR00702">
    <property type="entry name" value="ACRIFLAVINRP"/>
</dbReference>
<feature type="transmembrane region" description="Helical" evidence="8">
    <location>
        <begin position="367"/>
        <end position="388"/>
    </location>
</feature>
<sequence>MLCFYNLQQKIDNGLGGLFERHGKFIARHPWKTVILVCIIDIAFGIGILKLKPESGIHQYVPTDSTASKDQTMVNSLFKINTSVNFYIQSLSDLGQYGEVIIELKNGGSIMNFSHWNHLKDLYAYVNNTSIDDTSGTKYFYPDLCAQTGGQCVIGGSFFFDNNFILDMNNSKIPYPSYNISTGQTLLLDRFIGDVKTSGGFISHASAIKFRFNLQGESFDLSRKWEEKFVERMSSFTNSDITVKYSYSDSLSVELSKNVTGDISVFSVTFTLMIVFACFALMGTNCVDNRYYLGLAGVLSTCLAILAAFGLVSACGAEFVDIVGIMPFLILGIGVDDMFILLSCLADTNCKDSIENRIGTTLKHGGTAITITSLTDIIAFCAGAASVFPSVRNFSWYTGCAVLFCYMNYMTLYIGIMTINENRVSKKLHWFTCCKTESRESLKADGKSKTFIWFCGGAPRTTREEVEGPIEKYPKKIIKSIIFNTPAKVIIIVLFLAYLGVSSLGARNFREDLDLRNLVSKDSYHYKFYDTNIRRFSQSFFVSFNIRSETNYSLASNVLNINSLLKAASDDEDIFDNFQLSWLDSYMKSIYFNDTTHSNFIPGLQKFLNTKSGNMFVNDVTIEGSSITASRFHVLSNSLTESSKQAFLMDRLRDLTKSSPLPVFVFSPTFIFFEQYVQIVPQTIQTLAIAVSVVFLVTAIFMPLPVLILLVTISVSMIMVGVIGLMEIWGLTLSSVTMIHIVMCVGFSVDFSAHICHAYAHCPGENRRFRVETAMDMAGGPILNGALSSLIGIVVLAFSQSYIFFSFFKVMSIVVVTGAMHAIFLLPVLLCLIGPIYGPPVTNPENNRVVEPTVHKTPVDRKQSGKKSNDTKSDKYNDLMSYKVNTIPRLSTANIRELT</sequence>
<feature type="transmembrane region" description="Helical" evidence="8">
    <location>
        <begin position="291"/>
        <end position="312"/>
    </location>
</feature>
<evidence type="ECO:0000256" key="5">
    <source>
        <dbReference type="ARBA" id="ARBA00023136"/>
    </source>
</evidence>
<evidence type="ECO:0000313" key="10">
    <source>
        <dbReference type="EMBL" id="CAC5378728.1"/>
    </source>
</evidence>
<dbReference type="PANTHER" id="PTHR10796">
    <property type="entry name" value="PATCHED-RELATED"/>
    <property type="match status" value="1"/>
</dbReference>
<dbReference type="InterPro" id="IPR051697">
    <property type="entry name" value="Patched_domain-protein"/>
</dbReference>
<dbReference type="EMBL" id="CACVKT020002586">
    <property type="protein sequence ID" value="CAC5378728.1"/>
    <property type="molecule type" value="Genomic_DNA"/>
</dbReference>
<accession>A0A6J8B478</accession>
<feature type="transmembrane region" description="Helical" evidence="8">
    <location>
        <begin position="481"/>
        <end position="501"/>
    </location>
</feature>
<keyword evidence="4 8" id="KW-1133">Transmembrane helix</keyword>
<reference evidence="10 11" key="1">
    <citation type="submission" date="2020-06" db="EMBL/GenBank/DDBJ databases">
        <authorList>
            <person name="Li R."/>
            <person name="Bekaert M."/>
        </authorList>
    </citation>
    <scope>NUCLEOTIDE SEQUENCE [LARGE SCALE GENOMIC DNA]</scope>
    <source>
        <strain evidence="11">wild</strain>
    </source>
</reference>
<feature type="transmembrane region" description="Helical" evidence="8">
    <location>
        <begin position="324"/>
        <end position="346"/>
    </location>
</feature>
<evidence type="ECO:0000256" key="2">
    <source>
        <dbReference type="ARBA" id="ARBA00005585"/>
    </source>
</evidence>
<dbReference type="PROSITE" id="PS50156">
    <property type="entry name" value="SSD"/>
    <property type="match status" value="1"/>
</dbReference>
<evidence type="ECO:0000256" key="3">
    <source>
        <dbReference type="ARBA" id="ARBA00022692"/>
    </source>
</evidence>
<dbReference type="SUPFAM" id="SSF82866">
    <property type="entry name" value="Multidrug efflux transporter AcrB transmembrane domain"/>
    <property type="match status" value="2"/>
</dbReference>
<organism evidence="10 11">
    <name type="scientific">Mytilus coruscus</name>
    <name type="common">Sea mussel</name>
    <dbReference type="NCBI Taxonomy" id="42192"/>
    <lineage>
        <taxon>Eukaryota</taxon>
        <taxon>Metazoa</taxon>
        <taxon>Spiralia</taxon>
        <taxon>Lophotrochozoa</taxon>
        <taxon>Mollusca</taxon>
        <taxon>Bivalvia</taxon>
        <taxon>Autobranchia</taxon>
        <taxon>Pteriomorphia</taxon>
        <taxon>Mytilida</taxon>
        <taxon>Mytiloidea</taxon>
        <taxon>Mytilidae</taxon>
        <taxon>Mytilinae</taxon>
        <taxon>Mytilus</taxon>
    </lineage>
</organism>
<keyword evidence="6" id="KW-0325">Glycoprotein</keyword>
<keyword evidence="11" id="KW-1185">Reference proteome</keyword>
<feature type="compositionally biased region" description="Basic and acidic residues" evidence="7">
    <location>
        <begin position="853"/>
        <end position="875"/>
    </location>
</feature>
<protein>
    <recommendedName>
        <fullName evidence="9">SSD domain-containing protein</fullName>
    </recommendedName>
</protein>
<feature type="transmembrane region" description="Helical" evidence="8">
    <location>
        <begin position="707"/>
        <end position="726"/>
    </location>
</feature>
<dbReference type="PANTHER" id="PTHR10796:SF92">
    <property type="entry name" value="PATCHED-RELATED, ISOFORM A"/>
    <property type="match status" value="1"/>
</dbReference>
<evidence type="ECO:0000256" key="7">
    <source>
        <dbReference type="SAM" id="MobiDB-lite"/>
    </source>
</evidence>
<feature type="region of interest" description="Disordered" evidence="7">
    <location>
        <begin position="845"/>
        <end position="875"/>
    </location>
</feature>
<feature type="transmembrane region" description="Helical" evidence="8">
    <location>
        <begin position="738"/>
        <end position="760"/>
    </location>
</feature>
<dbReference type="GO" id="GO:0016020">
    <property type="term" value="C:membrane"/>
    <property type="evidence" value="ECO:0007669"/>
    <property type="project" value="UniProtKB-SubCell"/>
</dbReference>
<dbReference type="InterPro" id="IPR001036">
    <property type="entry name" value="Acrflvin-R"/>
</dbReference>
<comment type="similarity">
    <text evidence="2">Belongs to the patched family.</text>
</comment>
<proteinExistence type="inferred from homology"/>
<comment type="subcellular location">
    <subcellularLocation>
        <location evidence="1">Membrane</location>
        <topology evidence="1">Multi-pass membrane protein</topology>
    </subcellularLocation>
</comment>
<feature type="transmembrane region" description="Helical" evidence="8">
    <location>
        <begin position="263"/>
        <end position="284"/>
    </location>
</feature>